<keyword evidence="2 7" id="KW-0812">Transmembrane</keyword>
<dbReference type="GO" id="GO:0031966">
    <property type="term" value="C:mitochondrial membrane"/>
    <property type="evidence" value="ECO:0007669"/>
    <property type="project" value="UniProtKB-SubCell"/>
</dbReference>
<gene>
    <name evidence="9" type="primary">atp8</name>
</gene>
<comment type="subcellular location">
    <subcellularLocation>
        <location evidence="1">Mitochondrion membrane</location>
    </subcellularLocation>
</comment>
<evidence type="ECO:0000256" key="1">
    <source>
        <dbReference type="ARBA" id="ARBA00004325"/>
    </source>
</evidence>
<reference evidence="9" key="1">
    <citation type="journal article" date="2023" name="IScience">
        <title>Revisiting mitogenome evolution in Medusozoa with eight new mitochondrial genomes.</title>
        <authorList>
            <person name="Ling M.K."/>
            <person name="Yap N.W.L."/>
            <person name="Iesa I.B."/>
            <person name="Yip Z.T."/>
            <person name="Huang D."/>
            <person name="Quek Z.B.R."/>
        </authorList>
    </citation>
    <scope>NUCLEOTIDE SEQUENCE</scope>
</reference>
<sequence length="67" mass="7660">MPQLDVVTFINQYIWIISSITVFVVLAVILLLPSIKKLIEIRISTSNDDYSFVSNKKFSGLKKLMIN</sequence>
<keyword evidence="6" id="KW-0066">ATP synthesis</keyword>
<proteinExistence type="predicted"/>
<feature type="domain" description="ATP synthase YMF19-like N-terminal" evidence="8">
    <location>
        <begin position="2"/>
        <end position="56"/>
    </location>
</feature>
<dbReference type="InterPro" id="IPR003319">
    <property type="entry name" value="YMF19-like_N"/>
</dbReference>
<keyword evidence="3 7" id="KW-1133">Transmembrane helix</keyword>
<evidence type="ECO:0000256" key="7">
    <source>
        <dbReference type="SAM" id="Phobius"/>
    </source>
</evidence>
<reference evidence="9" key="2">
    <citation type="submission" date="2023-08" db="EMBL/GenBank/DDBJ databases">
        <authorList>
            <person name="Ling M.K."/>
            <person name="Yap N.W.L."/>
            <person name="Iesa I."/>
            <person name="Yip Z.T."/>
            <person name="Huang D."/>
            <person name="Quek Z.B.R."/>
        </authorList>
    </citation>
    <scope>NUCLEOTIDE SEQUENCE</scope>
</reference>
<evidence type="ECO:0000256" key="4">
    <source>
        <dbReference type="ARBA" id="ARBA00023128"/>
    </source>
</evidence>
<accession>A0AAU0GX44</accession>
<evidence type="ECO:0000256" key="2">
    <source>
        <dbReference type="ARBA" id="ARBA00022692"/>
    </source>
</evidence>
<keyword evidence="4 9" id="KW-0496">Mitochondrion</keyword>
<evidence type="ECO:0000313" key="9">
    <source>
        <dbReference type="EMBL" id="WOE91033.1"/>
    </source>
</evidence>
<evidence type="ECO:0000256" key="6">
    <source>
        <dbReference type="ARBA" id="ARBA00023310"/>
    </source>
</evidence>
<evidence type="ECO:0000256" key="5">
    <source>
        <dbReference type="ARBA" id="ARBA00023136"/>
    </source>
</evidence>
<evidence type="ECO:0000256" key="3">
    <source>
        <dbReference type="ARBA" id="ARBA00022989"/>
    </source>
</evidence>
<feature type="transmembrane region" description="Helical" evidence="7">
    <location>
        <begin position="12"/>
        <end position="32"/>
    </location>
</feature>
<dbReference type="Pfam" id="PF02326">
    <property type="entry name" value="YMF19"/>
    <property type="match status" value="1"/>
</dbReference>
<dbReference type="AlphaFoldDB" id="A0AAU0GX44"/>
<protein>
    <submittedName>
        <fullName evidence="9">ATP synthase F0 subunit 8</fullName>
    </submittedName>
</protein>
<dbReference type="GO" id="GO:0006754">
    <property type="term" value="P:ATP biosynthetic process"/>
    <property type="evidence" value="ECO:0007669"/>
    <property type="project" value="UniProtKB-KW"/>
</dbReference>
<dbReference type="EMBL" id="OR400204">
    <property type="protein sequence ID" value="WOE91033.1"/>
    <property type="molecule type" value="Genomic_DNA"/>
</dbReference>
<name>A0AAU0GX44_9CNID</name>
<keyword evidence="5 7" id="KW-0472">Membrane</keyword>
<geneLocation type="mitochondrion" evidence="9"/>
<evidence type="ECO:0000259" key="8">
    <source>
        <dbReference type="Pfam" id="PF02326"/>
    </source>
</evidence>
<organism evidence="9">
    <name type="scientific">Mastigias sp</name>
    <dbReference type="NCBI Taxonomy" id="3082107"/>
    <lineage>
        <taxon>Eukaryota</taxon>
        <taxon>Metazoa</taxon>
        <taxon>Cnidaria</taxon>
        <taxon>Scyphozoa</taxon>
        <taxon>Rhizostomeae</taxon>
        <taxon>Mastigiidae</taxon>
        <taxon>Mastigias</taxon>
    </lineage>
</organism>